<dbReference type="PANTHER" id="PTHR46832">
    <property type="entry name" value="5'-METHYLTHIOADENOSINE/S-ADENOSYLHOMOCYSTEINE NUCLEOSIDASE"/>
    <property type="match status" value="1"/>
</dbReference>
<dbReference type="GO" id="GO:0008930">
    <property type="term" value="F:methylthioadenosine nucleosidase activity"/>
    <property type="evidence" value="ECO:0007669"/>
    <property type="project" value="TreeGrafter"/>
</dbReference>
<keyword evidence="3" id="KW-1185">Reference proteome</keyword>
<dbReference type="NCBIfam" id="NF004168">
    <property type="entry name" value="PRK05634.1"/>
    <property type="match status" value="1"/>
</dbReference>
<dbReference type="GO" id="GO:0008782">
    <property type="term" value="F:adenosylhomocysteine nucleosidase activity"/>
    <property type="evidence" value="ECO:0007669"/>
    <property type="project" value="TreeGrafter"/>
</dbReference>
<dbReference type="Proteomes" id="UP000004816">
    <property type="component" value="Unassembled WGS sequence"/>
</dbReference>
<evidence type="ECO:0000313" key="2">
    <source>
        <dbReference type="EMBL" id="EFV14067.2"/>
    </source>
</evidence>
<dbReference type="RefSeq" id="WP_021030783.1">
    <property type="nucleotide sequence ID" value="NZ_KI391954.1"/>
</dbReference>
<organism evidence="2 3">
    <name type="scientific">Segniliparus rugosus (strain ATCC BAA-974 / DSM 45345 / CCUG 50838 / CIP 108380 / JCM 13579 / CDC 945)</name>
    <dbReference type="NCBI Taxonomy" id="679197"/>
    <lineage>
        <taxon>Bacteria</taxon>
        <taxon>Bacillati</taxon>
        <taxon>Actinomycetota</taxon>
        <taxon>Actinomycetes</taxon>
        <taxon>Mycobacteriales</taxon>
        <taxon>Segniliparaceae</taxon>
        <taxon>Segniliparus</taxon>
    </lineage>
</organism>
<name>E5XNF5_SEGRC</name>
<dbReference type="InterPro" id="IPR000845">
    <property type="entry name" value="Nucleoside_phosphorylase_d"/>
</dbReference>
<gene>
    <name evidence="2" type="ORF">HMPREF9336_00984</name>
</gene>
<comment type="caution">
    <text evidence="2">The sequence shown here is derived from an EMBL/GenBank/DDBJ whole genome shotgun (WGS) entry which is preliminary data.</text>
</comment>
<evidence type="ECO:0000313" key="3">
    <source>
        <dbReference type="Proteomes" id="UP000004816"/>
    </source>
</evidence>
<dbReference type="OrthoDB" id="3852236at2"/>
<dbReference type="STRING" id="679197.HMPREF9336_00984"/>
<dbReference type="HOGENOM" id="CLU_107471_1_0_11"/>
<evidence type="ECO:0000259" key="1">
    <source>
        <dbReference type="Pfam" id="PF01048"/>
    </source>
</evidence>
<dbReference type="eggNOG" id="COG0775">
    <property type="taxonomic scope" value="Bacteria"/>
</dbReference>
<protein>
    <recommendedName>
        <fullName evidence="1">Nucleoside phosphorylase domain-containing protein</fullName>
    </recommendedName>
</protein>
<dbReference type="Gene3D" id="3.40.50.1580">
    <property type="entry name" value="Nucleoside phosphorylase domain"/>
    <property type="match status" value="1"/>
</dbReference>
<dbReference type="InterPro" id="IPR035994">
    <property type="entry name" value="Nucleoside_phosphorylase_sf"/>
</dbReference>
<dbReference type="AlphaFoldDB" id="E5XNF5"/>
<dbReference type="GO" id="GO:0009116">
    <property type="term" value="P:nucleoside metabolic process"/>
    <property type="evidence" value="ECO:0007669"/>
    <property type="project" value="InterPro"/>
</dbReference>
<dbReference type="PANTHER" id="PTHR46832:SF1">
    <property type="entry name" value="5'-METHYLTHIOADENOSINE_S-ADENOSYLHOMOCYSTEINE NUCLEOSIDASE"/>
    <property type="match status" value="1"/>
</dbReference>
<feature type="domain" description="Nucleoside phosphorylase" evidence="1">
    <location>
        <begin position="104"/>
        <end position="164"/>
    </location>
</feature>
<proteinExistence type="predicted"/>
<dbReference type="SUPFAM" id="SSF53167">
    <property type="entry name" value="Purine and uridine phosphorylases"/>
    <property type="match status" value="1"/>
</dbReference>
<dbReference type="GO" id="GO:0019284">
    <property type="term" value="P:L-methionine salvage from S-adenosylmethionine"/>
    <property type="evidence" value="ECO:0007669"/>
    <property type="project" value="TreeGrafter"/>
</dbReference>
<dbReference type="GO" id="GO:0005829">
    <property type="term" value="C:cytosol"/>
    <property type="evidence" value="ECO:0007669"/>
    <property type="project" value="TreeGrafter"/>
</dbReference>
<dbReference type="Pfam" id="PF01048">
    <property type="entry name" value="PNP_UDP_1"/>
    <property type="match status" value="1"/>
</dbReference>
<sequence length="184" mass="19360">MNHVLVVSATEAEAAGVPAGLPLLICGIGKVPSATALTKTLARWPDPKPPLVVNVGTAGALRPGLSGLWFPSAVVNHEMNVTSIEEMGISLTARYEIPEGDGSVLATGDVFVNDTALRDRLALGAHLVDMEGFALAHVCAEFGATLQIVKHISDEADERATSWPEQVAESAARLGGWLRERFLG</sequence>
<dbReference type="EMBL" id="ACZI02000003">
    <property type="protein sequence ID" value="EFV14067.2"/>
    <property type="molecule type" value="Genomic_DNA"/>
</dbReference>
<reference evidence="2 3" key="1">
    <citation type="journal article" date="2011" name="Stand. Genomic Sci.">
        <title>High quality draft genome sequence of Segniliparus rugosus CDC 945(T)= (ATCC BAA-974(T)).</title>
        <authorList>
            <person name="Earl A.M."/>
            <person name="Desjardins C.A."/>
            <person name="Fitzgerald M.G."/>
            <person name="Arachchi H.M."/>
            <person name="Zeng Q."/>
            <person name="Mehta T."/>
            <person name="Griggs A."/>
            <person name="Birren B.W."/>
            <person name="Toney N.C."/>
            <person name="Carr J."/>
            <person name="Posey J."/>
            <person name="Butler W.R."/>
        </authorList>
    </citation>
    <scope>NUCLEOTIDE SEQUENCE [LARGE SCALE GENOMIC DNA]</scope>
    <source>
        <strain evidence="3">ATCC BAA-974 / DSM 45345 / CCUG 50838 / CIP 108380 / JCM 13579 / CDC 945</strain>
    </source>
</reference>
<accession>E5XNF5</accession>